<comment type="similarity">
    <text evidence="4">Belongs to the DEF1 family.</text>
</comment>
<dbReference type="GO" id="GO:0005634">
    <property type="term" value="C:nucleus"/>
    <property type="evidence" value="ECO:0007669"/>
    <property type="project" value="UniProtKB-SubCell"/>
</dbReference>
<dbReference type="PROSITE" id="PS51140">
    <property type="entry name" value="CUE"/>
    <property type="match status" value="1"/>
</dbReference>
<sequence>MASLGDLSKKYSSQLKQLQGIFPSWDEEDLLFTLQDSKGNIEEAVLAISEGTPPLAPPSL</sequence>
<dbReference type="CDD" id="cd14368">
    <property type="entry name" value="CUE_DEF1_like"/>
    <property type="match status" value="1"/>
</dbReference>
<evidence type="ECO:0000256" key="11">
    <source>
        <dbReference type="ARBA" id="ARBA00022895"/>
    </source>
</evidence>
<evidence type="ECO:0000256" key="9">
    <source>
        <dbReference type="ARBA" id="ARBA00022786"/>
    </source>
</evidence>
<protein>
    <recommendedName>
        <fullName evidence="5">RNA polymerase II degradation factor 1</fullName>
    </recommendedName>
</protein>
<dbReference type="InParanoid" id="K1W8M5"/>
<evidence type="ECO:0000256" key="12">
    <source>
        <dbReference type="ARBA" id="ARBA00023125"/>
    </source>
</evidence>
<dbReference type="GO" id="GO:0005737">
    <property type="term" value="C:cytoplasm"/>
    <property type="evidence" value="ECO:0007669"/>
    <property type="project" value="UniProtKB-SubCell"/>
</dbReference>
<evidence type="ECO:0000256" key="4">
    <source>
        <dbReference type="ARBA" id="ARBA00005491"/>
    </source>
</evidence>
<feature type="domain" description="CUE" evidence="15">
    <location>
        <begin position="10"/>
        <end position="53"/>
    </location>
</feature>
<dbReference type="Pfam" id="PF02845">
    <property type="entry name" value="CUE"/>
    <property type="match status" value="1"/>
</dbReference>
<keyword evidence="17" id="KW-1185">Reference proteome</keyword>
<keyword evidence="13" id="KW-0234">DNA repair</keyword>
<keyword evidence="12" id="KW-0238">DNA-binding</keyword>
<dbReference type="OrthoDB" id="5396806at2759"/>
<evidence type="ECO:0000313" key="17">
    <source>
        <dbReference type="Proteomes" id="UP000006757"/>
    </source>
</evidence>
<evidence type="ECO:0000256" key="8">
    <source>
        <dbReference type="ARBA" id="ARBA00022763"/>
    </source>
</evidence>
<evidence type="ECO:0000256" key="14">
    <source>
        <dbReference type="ARBA" id="ARBA00023242"/>
    </source>
</evidence>
<dbReference type="STRING" id="1220162.K1W8M5"/>
<proteinExistence type="inferred from homology"/>
<dbReference type="HOGENOM" id="CLU_2943468_0_0_1"/>
<comment type="caution">
    <text evidence="16">The sequence shown here is derived from an EMBL/GenBank/DDBJ whole genome shotgun (WGS) entry which is preliminary data.</text>
</comment>
<evidence type="ECO:0000256" key="13">
    <source>
        <dbReference type="ARBA" id="ARBA00023204"/>
    </source>
</evidence>
<evidence type="ECO:0000256" key="10">
    <source>
        <dbReference type="ARBA" id="ARBA00022843"/>
    </source>
</evidence>
<dbReference type="GO" id="GO:0006281">
    <property type="term" value="P:DNA repair"/>
    <property type="evidence" value="ECO:0007669"/>
    <property type="project" value="UniProtKB-KW"/>
</dbReference>
<keyword evidence="9" id="KW-0833">Ubl conjugation pathway</keyword>
<gene>
    <name evidence="16" type="ORF">A1Q2_07795</name>
</gene>
<reference evidence="16 17" key="1">
    <citation type="journal article" date="2012" name="Eukaryot. Cell">
        <title>Genome sequence of the Trichosporon asahii environmental strain CBS 8904.</title>
        <authorList>
            <person name="Yang R.Y."/>
            <person name="Li H.T."/>
            <person name="Zhu H."/>
            <person name="Zhou G.P."/>
            <person name="Wang M."/>
            <person name="Wang L."/>
        </authorList>
    </citation>
    <scope>NUCLEOTIDE SEQUENCE [LARGE SCALE GENOMIC DNA]</scope>
    <source>
        <strain evidence="16 17">CBS 8904</strain>
    </source>
</reference>
<dbReference type="EMBL" id="AMBO01000400">
    <property type="protein sequence ID" value="EKC97998.1"/>
    <property type="molecule type" value="Genomic_DNA"/>
</dbReference>
<evidence type="ECO:0000256" key="7">
    <source>
        <dbReference type="ARBA" id="ARBA00022490"/>
    </source>
</evidence>
<name>K1W8M5_TRIAC</name>
<dbReference type="Proteomes" id="UP000006757">
    <property type="component" value="Unassembled WGS sequence"/>
</dbReference>
<dbReference type="AlphaFoldDB" id="K1W8M5"/>
<evidence type="ECO:0000313" key="16">
    <source>
        <dbReference type="EMBL" id="EKC97998.1"/>
    </source>
</evidence>
<dbReference type="GO" id="GO:0043130">
    <property type="term" value="F:ubiquitin binding"/>
    <property type="evidence" value="ECO:0007669"/>
    <property type="project" value="InterPro"/>
</dbReference>
<evidence type="ECO:0000259" key="15">
    <source>
        <dbReference type="PROSITE" id="PS51140"/>
    </source>
</evidence>
<organism evidence="16 17">
    <name type="scientific">Trichosporon asahii var. asahii (strain CBS 8904)</name>
    <name type="common">Yeast</name>
    <dbReference type="NCBI Taxonomy" id="1220162"/>
    <lineage>
        <taxon>Eukaryota</taxon>
        <taxon>Fungi</taxon>
        <taxon>Dikarya</taxon>
        <taxon>Basidiomycota</taxon>
        <taxon>Agaricomycotina</taxon>
        <taxon>Tremellomycetes</taxon>
        <taxon>Trichosporonales</taxon>
        <taxon>Trichosporonaceae</taxon>
        <taxon>Trichosporon</taxon>
    </lineage>
</organism>
<keyword evidence="10" id="KW-0832">Ubl conjugation</keyword>
<dbReference type="GO" id="GO:0003677">
    <property type="term" value="F:DNA binding"/>
    <property type="evidence" value="ECO:0007669"/>
    <property type="project" value="UniProtKB-KW"/>
</dbReference>
<keyword evidence="7" id="KW-0963">Cytoplasm</keyword>
<evidence type="ECO:0000256" key="2">
    <source>
        <dbReference type="ARBA" id="ARBA00004496"/>
    </source>
</evidence>
<keyword evidence="6" id="KW-0158">Chromosome</keyword>
<keyword evidence="8" id="KW-0227">DNA damage</keyword>
<evidence type="ECO:0000256" key="6">
    <source>
        <dbReference type="ARBA" id="ARBA00022454"/>
    </source>
</evidence>
<keyword evidence="11" id="KW-0779">Telomere</keyword>
<evidence type="ECO:0000256" key="3">
    <source>
        <dbReference type="ARBA" id="ARBA00004574"/>
    </source>
</evidence>
<dbReference type="InterPro" id="IPR003892">
    <property type="entry name" value="CUE"/>
</dbReference>
<dbReference type="SUPFAM" id="SSF46934">
    <property type="entry name" value="UBA-like"/>
    <property type="match status" value="1"/>
</dbReference>
<dbReference type="InterPro" id="IPR041803">
    <property type="entry name" value="DEF1_CUE"/>
</dbReference>
<evidence type="ECO:0000256" key="1">
    <source>
        <dbReference type="ARBA" id="ARBA00004123"/>
    </source>
</evidence>
<keyword evidence="14" id="KW-0539">Nucleus</keyword>
<evidence type="ECO:0000256" key="5">
    <source>
        <dbReference type="ARBA" id="ARBA00020536"/>
    </source>
</evidence>
<comment type="subcellular location">
    <subcellularLocation>
        <location evidence="3">Chromosome</location>
        <location evidence="3">Telomere</location>
    </subcellularLocation>
    <subcellularLocation>
        <location evidence="2">Cytoplasm</location>
    </subcellularLocation>
    <subcellularLocation>
        <location evidence="1">Nucleus</location>
    </subcellularLocation>
</comment>
<accession>K1W8M5</accession>
<dbReference type="InterPro" id="IPR009060">
    <property type="entry name" value="UBA-like_sf"/>
</dbReference>
<dbReference type="GO" id="GO:0000781">
    <property type="term" value="C:chromosome, telomeric region"/>
    <property type="evidence" value="ECO:0007669"/>
    <property type="project" value="UniProtKB-SubCell"/>
</dbReference>